<dbReference type="PANTHER" id="PTHR43133">
    <property type="entry name" value="RNA POLYMERASE ECF-TYPE SIGMA FACTO"/>
    <property type="match status" value="1"/>
</dbReference>
<feature type="domain" description="RNA polymerase sigma-70 region 2" evidence="5">
    <location>
        <begin position="37"/>
        <end position="105"/>
    </location>
</feature>
<reference evidence="7 8" key="1">
    <citation type="submission" date="2016-03" db="EMBL/GenBank/DDBJ databases">
        <title>Chemosynthetic sulphur-oxidizing symbionts of marine invertebrate animals are capable of nitrogen fixation.</title>
        <authorList>
            <person name="Petersen J.M."/>
            <person name="Kemper A."/>
            <person name="Gruber-Vodicka H."/>
            <person name="Cardini U."/>
            <person name="Geest Mvander."/>
            <person name="Kleiner M."/>
            <person name="Bulgheresi S."/>
            <person name="Fussmann M."/>
            <person name="Herbold C."/>
            <person name="Seah B.K.B."/>
            <person name="Antony C.Paul."/>
            <person name="Liu D."/>
            <person name="Belitz A."/>
            <person name="Weber M."/>
        </authorList>
    </citation>
    <scope>NUCLEOTIDE SEQUENCE [LARGE SCALE GENOMIC DNA]</scope>
    <source>
        <strain evidence="7">G_D</strain>
    </source>
</reference>
<dbReference type="STRING" id="1818881.A3196_19920"/>
<evidence type="ECO:0000256" key="1">
    <source>
        <dbReference type="ARBA" id="ARBA00010641"/>
    </source>
</evidence>
<evidence type="ECO:0000313" key="7">
    <source>
        <dbReference type="EMBL" id="ODB91885.1"/>
    </source>
</evidence>
<evidence type="ECO:0000256" key="3">
    <source>
        <dbReference type="ARBA" id="ARBA00023082"/>
    </source>
</evidence>
<dbReference type="InterPro" id="IPR013324">
    <property type="entry name" value="RNA_pol_sigma_r3/r4-like"/>
</dbReference>
<dbReference type="InterPro" id="IPR007627">
    <property type="entry name" value="RNA_pol_sigma70_r2"/>
</dbReference>
<name>A0A1E2UHJ3_9GAMM</name>
<sequence>MANGDIDQQDAIKQRNQELEALLAACALNDRKAFARLYRMTSAKLYGVVLRILVRDEWAQDCLQDAYIKIWNNADSYRAYLAAPLTWMSTIARNQALDLLRKRKREVMESDDKGFPEQVDDAPLPLDGLTNSDEGRRLEKCLGELKEQQRQVVVLAYFKGLTHDELASHTDTPLGTVKTWIRRGLNQLRRCLENDA</sequence>
<evidence type="ECO:0000259" key="6">
    <source>
        <dbReference type="Pfam" id="PF08281"/>
    </source>
</evidence>
<dbReference type="Pfam" id="PF04542">
    <property type="entry name" value="Sigma70_r2"/>
    <property type="match status" value="1"/>
</dbReference>
<keyword evidence="8" id="KW-1185">Reference proteome</keyword>
<dbReference type="GO" id="GO:0006352">
    <property type="term" value="P:DNA-templated transcription initiation"/>
    <property type="evidence" value="ECO:0007669"/>
    <property type="project" value="InterPro"/>
</dbReference>
<dbReference type="Gene3D" id="1.10.10.10">
    <property type="entry name" value="Winged helix-like DNA-binding domain superfamily/Winged helix DNA-binding domain"/>
    <property type="match status" value="1"/>
</dbReference>
<keyword evidence="3" id="KW-0731">Sigma factor</keyword>
<dbReference type="RefSeq" id="WP_069006501.1">
    <property type="nucleotide sequence ID" value="NZ_LVJW01000007.1"/>
</dbReference>
<dbReference type="InterPro" id="IPR036388">
    <property type="entry name" value="WH-like_DNA-bd_sf"/>
</dbReference>
<keyword evidence="4" id="KW-0804">Transcription</keyword>
<dbReference type="InterPro" id="IPR013249">
    <property type="entry name" value="RNA_pol_sigma70_r4_t2"/>
</dbReference>
<dbReference type="AlphaFoldDB" id="A0A1E2UHJ3"/>
<dbReference type="InterPro" id="IPR039425">
    <property type="entry name" value="RNA_pol_sigma-70-like"/>
</dbReference>
<dbReference type="Pfam" id="PF08281">
    <property type="entry name" value="Sigma70_r4_2"/>
    <property type="match status" value="1"/>
</dbReference>
<dbReference type="Gene3D" id="1.10.1740.10">
    <property type="match status" value="1"/>
</dbReference>
<dbReference type="EMBL" id="LVJZ01000009">
    <property type="protein sequence ID" value="ODB91885.1"/>
    <property type="molecule type" value="Genomic_DNA"/>
</dbReference>
<dbReference type="NCBIfam" id="TIGR02937">
    <property type="entry name" value="sigma70-ECF"/>
    <property type="match status" value="1"/>
</dbReference>
<keyword evidence="2" id="KW-0805">Transcription regulation</keyword>
<comment type="caution">
    <text evidence="7">The sequence shown here is derived from an EMBL/GenBank/DDBJ whole genome shotgun (WGS) entry which is preliminary data.</text>
</comment>
<dbReference type="GO" id="GO:0003677">
    <property type="term" value="F:DNA binding"/>
    <property type="evidence" value="ECO:0007669"/>
    <property type="project" value="InterPro"/>
</dbReference>
<evidence type="ECO:0000259" key="5">
    <source>
        <dbReference type="Pfam" id="PF04542"/>
    </source>
</evidence>
<dbReference type="GO" id="GO:0016987">
    <property type="term" value="F:sigma factor activity"/>
    <property type="evidence" value="ECO:0007669"/>
    <property type="project" value="UniProtKB-KW"/>
</dbReference>
<evidence type="ECO:0000256" key="4">
    <source>
        <dbReference type="ARBA" id="ARBA00023163"/>
    </source>
</evidence>
<feature type="domain" description="RNA polymerase sigma factor 70 region 4 type 2" evidence="6">
    <location>
        <begin position="136"/>
        <end position="188"/>
    </location>
</feature>
<dbReference type="SUPFAM" id="SSF88946">
    <property type="entry name" value="Sigma2 domain of RNA polymerase sigma factors"/>
    <property type="match status" value="1"/>
</dbReference>
<dbReference type="InterPro" id="IPR013325">
    <property type="entry name" value="RNA_pol_sigma_r2"/>
</dbReference>
<dbReference type="OrthoDB" id="9784272at2"/>
<accession>A0A1E2UHJ3</accession>
<dbReference type="PANTHER" id="PTHR43133:SF62">
    <property type="entry name" value="RNA POLYMERASE SIGMA FACTOR SIGZ"/>
    <property type="match status" value="1"/>
</dbReference>
<protein>
    <submittedName>
        <fullName evidence="7">RNA polymerase subunit sigma</fullName>
    </submittedName>
</protein>
<proteinExistence type="inferred from homology"/>
<evidence type="ECO:0000313" key="8">
    <source>
        <dbReference type="Proteomes" id="UP000094849"/>
    </source>
</evidence>
<evidence type="ECO:0000256" key="2">
    <source>
        <dbReference type="ARBA" id="ARBA00023015"/>
    </source>
</evidence>
<dbReference type="InterPro" id="IPR014284">
    <property type="entry name" value="RNA_pol_sigma-70_dom"/>
</dbReference>
<organism evidence="7 8">
    <name type="scientific">Candidatus Thiodiazotropha endoloripes</name>
    <dbReference type="NCBI Taxonomy" id="1818881"/>
    <lineage>
        <taxon>Bacteria</taxon>
        <taxon>Pseudomonadati</taxon>
        <taxon>Pseudomonadota</taxon>
        <taxon>Gammaproteobacteria</taxon>
        <taxon>Chromatiales</taxon>
        <taxon>Sedimenticolaceae</taxon>
        <taxon>Candidatus Thiodiazotropha</taxon>
    </lineage>
</organism>
<dbReference type="Proteomes" id="UP000094849">
    <property type="component" value="Unassembled WGS sequence"/>
</dbReference>
<comment type="similarity">
    <text evidence="1">Belongs to the sigma-70 factor family. ECF subfamily.</text>
</comment>
<dbReference type="SUPFAM" id="SSF88659">
    <property type="entry name" value="Sigma3 and sigma4 domains of RNA polymerase sigma factors"/>
    <property type="match status" value="1"/>
</dbReference>
<dbReference type="CDD" id="cd06171">
    <property type="entry name" value="Sigma70_r4"/>
    <property type="match status" value="1"/>
</dbReference>
<gene>
    <name evidence="7" type="ORF">A3196_19920</name>
</gene>